<name>A0A1I6YSY7_9FLAO</name>
<keyword evidence="8" id="KW-1185">Reference proteome</keyword>
<dbReference type="STRING" id="477690.SAMN05216474_1149"/>
<dbReference type="GO" id="GO:0005737">
    <property type="term" value="C:cytoplasm"/>
    <property type="evidence" value="ECO:0007669"/>
    <property type="project" value="UniProtKB-SubCell"/>
</dbReference>
<feature type="domain" description="HTH marR-type" evidence="6">
    <location>
        <begin position="10"/>
        <end position="140"/>
    </location>
</feature>
<dbReference type="OrthoDB" id="9806864at2"/>
<dbReference type="FunFam" id="1.10.10.10:FF:000163">
    <property type="entry name" value="MarR family transcriptional regulator"/>
    <property type="match status" value="1"/>
</dbReference>
<keyword evidence="3" id="KW-0805">Transcription regulation</keyword>
<dbReference type="SMART" id="SM00347">
    <property type="entry name" value="HTH_MARR"/>
    <property type="match status" value="1"/>
</dbReference>
<dbReference type="EMBL" id="FPAS01000001">
    <property type="protein sequence ID" value="SFT53554.1"/>
    <property type="molecule type" value="Genomic_DNA"/>
</dbReference>
<evidence type="ECO:0000259" key="6">
    <source>
        <dbReference type="PROSITE" id="PS50995"/>
    </source>
</evidence>
<dbReference type="AlphaFoldDB" id="A0A1I6YSY7"/>
<dbReference type="PROSITE" id="PS50995">
    <property type="entry name" value="HTH_MARR_2"/>
    <property type="match status" value="1"/>
</dbReference>
<dbReference type="SUPFAM" id="SSF46785">
    <property type="entry name" value="Winged helix' DNA-binding domain"/>
    <property type="match status" value="1"/>
</dbReference>
<proteinExistence type="predicted"/>
<evidence type="ECO:0000256" key="1">
    <source>
        <dbReference type="ARBA" id="ARBA00004496"/>
    </source>
</evidence>
<reference evidence="7 8" key="1">
    <citation type="submission" date="2016-10" db="EMBL/GenBank/DDBJ databases">
        <authorList>
            <person name="de Groot N.N."/>
        </authorList>
    </citation>
    <scope>NUCLEOTIDE SEQUENCE [LARGE SCALE GENOMIC DNA]</scope>
    <source>
        <strain evidence="7 8">CGMCC 1.7005</strain>
    </source>
</reference>
<dbReference type="PANTHER" id="PTHR33164:SF5">
    <property type="entry name" value="ORGANIC HYDROPEROXIDE RESISTANCE TRANSCRIPTIONAL REGULATOR"/>
    <property type="match status" value="1"/>
</dbReference>
<dbReference type="InterPro" id="IPR036390">
    <property type="entry name" value="WH_DNA-bd_sf"/>
</dbReference>
<dbReference type="PANTHER" id="PTHR33164">
    <property type="entry name" value="TRANSCRIPTIONAL REGULATOR, MARR FAMILY"/>
    <property type="match status" value="1"/>
</dbReference>
<dbReference type="Proteomes" id="UP000236454">
    <property type="component" value="Unassembled WGS sequence"/>
</dbReference>
<dbReference type="InterPro" id="IPR039422">
    <property type="entry name" value="MarR/SlyA-like"/>
</dbReference>
<protein>
    <submittedName>
        <fullName evidence="7">Transcriptional regulator, MarR family</fullName>
    </submittedName>
</protein>
<dbReference type="InterPro" id="IPR000835">
    <property type="entry name" value="HTH_MarR-typ"/>
</dbReference>
<gene>
    <name evidence="7" type="ORF">SAMN05216474_1149</name>
</gene>
<evidence type="ECO:0000256" key="3">
    <source>
        <dbReference type="ARBA" id="ARBA00023015"/>
    </source>
</evidence>
<dbReference type="Pfam" id="PF22381">
    <property type="entry name" value="Staph_reg_Sar_Rot"/>
    <property type="match status" value="1"/>
</dbReference>
<dbReference type="InterPro" id="IPR036388">
    <property type="entry name" value="WH-like_DNA-bd_sf"/>
</dbReference>
<evidence type="ECO:0000256" key="4">
    <source>
        <dbReference type="ARBA" id="ARBA00023125"/>
    </source>
</evidence>
<comment type="subcellular location">
    <subcellularLocation>
        <location evidence="1">Cytoplasm</location>
    </subcellularLocation>
</comment>
<dbReference type="Gene3D" id="1.10.10.10">
    <property type="entry name" value="Winged helix-like DNA-binding domain superfamily/Winged helix DNA-binding domain"/>
    <property type="match status" value="1"/>
</dbReference>
<keyword evidence="4" id="KW-0238">DNA-binding</keyword>
<accession>A0A1I6YSY7</accession>
<dbReference type="GO" id="GO:0003700">
    <property type="term" value="F:DNA-binding transcription factor activity"/>
    <property type="evidence" value="ECO:0007669"/>
    <property type="project" value="InterPro"/>
</dbReference>
<dbReference type="InterPro" id="IPR055166">
    <property type="entry name" value="Transc_reg_Sar_Rot_HTH"/>
</dbReference>
<dbReference type="GO" id="GO:0003677">
    <property type="term" value="F:DNA binding"/>
    <property type="evidence" value="ECO:0007669"/>
    <property type="project" value="UniProtKB-KW"/>
</dbReference>
<sequence length="150" mass="17450">MKKGEILLLDNQLCFPFYAISNALTRYYGPLLKELNITYPQYLVLLLLWEKEGRSVTEICDRLFLKTNTLTPLLKKLEQKELVEKQKDKEDIRKVLIFLTQKGKSLKEKAQCIPQQLIGAANMKVEDMLQLRTLLKQMMTDITQNSTKNA</sequence>
<keyword evidence="5" id="KW-0804">Transcription</keyword>
<organism evidence="7 8">
    <name type="scientific">Lishizhenia tianjinensis</name>
    <dbReference type="NCBI Taxonomy" id="477690"/>
    <lineage>
        <taxon>Bacteria</taxon>
        <taxon>Pseudomonadati</taxon>
        <taxon>Bacteroidota</taxon>
        <taxon>Flavobacteriia</taxon>
        <taxon>Flavobacteriales</taxon>
        <taxon>Crocinitomicaceae</taxon>
        <taxon>Lishizhenia</taxon>
    </lineage>
</organism>
<evidence type="ECO:0000313" key="8">
    <source>
        <dbReference type="Proteomes" id="UP000236454"/>
    </source>
</evidence>
<dbReference type="GO" id="GO:0006950">
    <property type="term" value="P:response to stress"/>
    <property type="evidence" value="ECO:0007669"/>
    <property type="project" value="TreeGrafter"/>
</dbReference>
<evidence type="ECO:0000256" key="2">
    <source>
        <dbReference type="ARBA" id="ARBA00022490"/>
    </source>
</evidence>
<evidence type="ECO:0000256" key="5">
    <source>
        <dbReference type="ARBA" id="ARBA00023163"/>
    </source>
</evidence>
<keyword evidence="2" id="KW-0963">Cytoplasm</keyword>
<dbReference type="RefSeq" id="WP_090247354.1">
    <property type="nucleotide sequence ID" value="NZ_FPAS01000001.1"/>
</dbReference>
<evidence type="ECO:0000313" key="7">
    <source>
        <dbReference type="EMBL" id="SFT53554.1"/>
    </source>
</evidence>